<dbReference type="AlphaFoldDB" id="A0A9N8F449"/>
<feature type="transmembrane region" description="Helical" evidence="1">
    <location>
        <begin position="177"/>
        <end position="192"/>
    </location>
</feature>
<keyword evidence="1" id="KW-0812">Transmembrane</keyword>
<organism evidence="2 3">
    <name type="scientific">Seminavis robusta</name>
    <dbReference type="NCBI Taxonomy" id="568900"/>
    <lineage>
        <taxon>Eukaryota</taxon>
        <taxon>Sar</taxon>
        <taxon>Stramenopiles</taxon>
        <taxon>Ochrophyta</taxon>
        <taxon>Bacillariophyta</taxon>
        <taxon>Bacillariophyceae</taxon>
        <taxon>Bacillariophycidae</taxon>
        <taxon>Naviculales</taxon>
        <taxon>Naviculaceae</taxon>
        <taxon>Seminavis</taxon>
    </lineage>
</organism>
<feature type="transmembrane region" description="Helical" evidence="1">
    <location>
        <begin position="152"/>
        <end position="171"/>
    </location>
</feature>
<evidence type="ECO:0000313" key="2">
    <source>
        <dbReference type="EMBL" id="CAB9531121.1"/>
    </source>
</evidence>
<keyword evidence="1" id="KW-1133">Transmembrane helix</keyword>
<dbReference type="EMBL" id="CAICTM010003256">
    <property type="protein sequence ID" value="CAB9531121.1"/>
    <property type="molecule type" value="Genomic_DNA"/>
</dbReference>
<keyword evidence="3" id="KW-1185">Reference proteome</keyword>
<feature type="transmembrane region" description="Helical" evidence="1">
    <location>
        <begin position="212"/>
        <end position="236"/>
    </location>
</feature>
<feature type="transmembrane region" description="Helical" evidence="1">
    <location>
        <begin position="88"/>
        <end position="107"/>
    </location>
</feature>
<proteinExistence type="predicted"/>
<comment type="caution">
    <text evidence="2">The sequence shown here is derived from an EMBL/GenBank/DDBJ whole genome shotgun (WGS) entry which is preliminary data.</text>
</comment>
<dbReference type="Proteomes" id="UP001153069">
    <property type="component" value="Unassembled WGS sequence"/>
</dbReference>
<name>A0A9N8F449_9STRA</name>
<feature type="transmembrane region" description="Helical" evidence="1">
    <location>
        <begin position="277"/>
        <end position="295"/>
    </location>
</feature>
<gene>
    <name evidence="2" type="ORF">SEMRO_3258_G345940.1</name>
</gene>
<keyword evidence="1" id="KW-0472">Membrane</keyword>
<protein>
    <submittedName>
        <fullName evidence="2">Uncharacterized protein</fullName>
    </submittedName>
</protein>
<accession>A0A9N8F449</accession>
<evidence type="ECO:0000313" key="3">
    <source>
        <dbReference type="Proteomes" id="UP001153069"/>
    </source>
</evidence>
<sequence>MVDGSSYAWGVKSFAHTGKNTKASLAVTVTSIPRGGACIDMDLIIVEPDLAAKIFIGAYGANAALCFVASEFALKTVYGGKDAQPDSLWGGTTLGAVGCNTALLLYLQHFKGMGFEKAIGWSVLPYLTMEFYRIFINPDSDKVVGMKKETHYAAAVLNIAVLVASLMEASWAPKLNWIYGLFSLMHGVWYYVNPQGAMAKQSINMSGPFGLVIMRTFGYFLLTHFAAVCGGLHITGTGTGTSSDVLKVTGWTALMNGVSVLSVSLDGTMARANMPVLPGFAWAILSFVLGGSLVLKG</sequence>
<reference evidence="2" key="1">
    <citation type="submission" date="2020-06" db="EMBL/GenBank/DDBJ databases">
        <authorList>
            <consortium name="Plant Systems Biology data submission"/>
        </authorList>
    </citation>
    <scope>NUCLEOTIDE SEQUENCE</scope>
    <source>
        <strain evidence="2">D6</strain>
    </source>
</reference>
<evidence type="ECO:0000256" key="1">
    <source>
        <dbReference type="SAM" id="Phobius"/>
    </source>
</evidence>